<protein>
    <submittedName>
        <fullName evidence="10">Response regulator transcription factor</fullName>
    </submittedName>
</protein>
<dbReference type="Pfam" id="PF00072">
    <property type="entry name" value="Response_reg"/>
    <property type="match status" value="1"/>
</dbReference>
<evidence type="ECO:0000256" key="5">
    <source>
        <dbReference type="ARBA" id="ARBA00023163"/>
    </source>
</evidence>
<keyword evidence="2" id="KW-0902">Two-component regulatory system</keyword>
<gene>
    <name evidence="10" type="ORF">LN051_00205</name>
</gene>
<evidence type="ECO:0000256" key="7">
    <source>
        <dbReference type="PROSITE-ProRule" id="PRU01091"/>
    </source>
</evidence>
<keyword evidence="11" id="KW-1185">Reference proteome</keyword>
<evidence type="ECO:0000313" key="10">
    <source>
        <dbReference type="EMBL" id="UEX90142.1"/>
    </source>
</evidence>
<evidence type="ECO:0000256" key="3">
    <source>
        <dbReference type="ARBA" id="ARBA00023015"/>
    </source>
</evidence>
<keyword evidence="3" id="KW-0805">Transcription regulation</keyword>
<accession>A0ABY3PCU5</accession>
<dbReference type="SMART" id="SM00862">
    <property type="entry name" value="Trans_reg_C"/>
    <property type="match status" value="1"/>
</dbReference>
<dbReference type="InterPro" id="IPR039420">
    <property type="entry name" value="WalR-like"/>
</dbReference>
<organism evidence="10 11">
    <name type="scientific">Staphylococcus ratti</name>
    <dbReference type="NCBI Taxonomy" id="2892440"/>
    <lineage>
        <taxon>Bacteria</taxon>
        <taxon>Bacillati</taxon>
        <taxon>Bacillota</taxon>
        <taxon>Bacilli</taxon>
        <taxon>Bacillales</taxon>
        <taxon>Staphylococcaceae</taxon>
        <taxon>Staphylococcus</taxon>
    </lineage>
</organism>
<evidence type="ECO:0000259" key="8">
    <source>
        <dbReference type="PROSITE" id="PS50110"/>
    </source>
</evidence>
<evidence type="ECO:0000256" key="4">
    <source>
        <dbReference type="ARBA" id="ARBA00023125"/>
    </source>
</evidence>
<name>A0ABY3PCU5_9STAP</name>
<keyword evidence="5" id="KW-0804">Transcription</keyword>
<evidence type="ECO:0000256" key="1">
    <source>
        <dbReference type="ARBA" id="ARBA00022553"/>
    </source>
</evidence>
<dbReference type="PROSITE" id="PS51755">
    <property type="entry name" value="OMPR_PHOB"/>
    <property type="match status" value="1"/>
</dbReference>
<dbReference type="PROSITE" id="PS50110">
    <property type="entry name" value="RESPONSE_REGULATORY"/>
    <property type="match status" value="1"/>
</dbReference>
<sequence>MKTQLLIVEDDPSVQHLLKRLFEQNDYRVHLASDGKDALFQFNNVLPDIMILDLGLPDMEGLCIIQKVKKSYKTPILVLSAREDAEEKVICLDHGADDYVTKPFNSEELLARVRVLKRKYTDCMNPSNIYTNGDLVIDYNSHTVAIEGKEIHLTPIEYKLLVLLSEHTGKVLTYKFILKAVWGQVLESDLPSLRVFMTTLRKKIEHDPKNPHYIRTHLSVGYQMMKQDHEAQDT</sequence>
<dbReference type="EMBL" id="CP086654">
    <property type="protein sequence ID" value="UEX90142.1"/>
    <property type="molecule type" value="Genomic_DNA"/>
</dbReference>
<feature type="DNA-binding region" description="OmpR/PhoB-type" evidence="7">
    <location>
        <begin position="127"/>
        <end position="226"/>
    </location>
</feature>
<feature type="modified residue" description="4-aspartylphosphate" evidence="6">
    <location>
        <position position="53"/>
    </location>
</feature>
<dbReference type="PANTHER" id="PTHR48111:SF50">
    <property type="entry name" value="KDP OPERON TRANSCRIPTIONAL REGULATORY PROTEIN KDPE"/>
    <property type="match status" value="1"/>
</dbReference>
<feature type="domain" description="Response regulatory" evidence="8">
    <location>
        <begin position="4"/>
        <end position="117"/>
    </location>
</feature>
<dbReference type="CDD" id="cd00383">
    <property type="entry name" value="trans_reg_C"/>
    <property type="match status" value="1"/>
</dbReference>
<evidence type="ECO:0000259" key="9">
    <source>
        <dbReference type="PROSITE" id="PS51755"/>
    </source>
</evidence>
<reference evidence="10 11" key="1">
    <citation type="journal article" date="2022" name="Pathogens">
        <title>Staphylococcus ratti sp. nov. Isolated from a Lab Rat.</title>
        <authorList>
            <person name="Kovarovic V."/>
            <person name="Sedlacek I."/>
            <person name="Petras P."/>
            <person name="Kralova S."/>
            <person name="Maslanova I."/>
            <person name="Svec P."/>
            <person name="Neumann-Schaal M."/>
            <person name="Botka T."/>
            <person name="Gelbicova T."/>
            <person name="Stankova E."/>
            <person name="Doskar J."/>
            <person name="Pantucek R."/>
        </authorList>
    </citation>
    <scope>NUCLEOTIDE SEQUENCE [LARGE SCALE GENOMIC DNA]</scope>
    <source>
        <strain evidence="10 11">CCM 9025</strain>
    </source>
</reference>
<evidence type="ECO:0000256" key="2">
    <source>
        <dbReference type="ARBA" id="ARBA00023012"/>
    </source>
</evidence>
<evidence type="ECO:0000313" key="11">
    <source>
        <dbReference type="Proteomes" id="UP001197626"/>
    </source>
</evidence>
<proteinExistence type="predicted"/>
<dbReference type="Pfam" id="PF00486">
    <property type="entry name" value="Trans_reg_C"/>
    <property type="match status" value="1"/>
</dbReference>
<dbReference type="SUPFAM" id="SSF52172">
    <property type="entry name" value="CheY-like"/>
    <property type="match status" value="1"/>
</dbReference>
<dbReference type="Gene3D" id="3.40.50.2300">
    <property type="match status" value="1"/>
</dbReference>
<dbReference type="InterPro" id="IPR001789">
    <property type="entry name" value="Sig_transdc_resp-reg_receiver"/>
</dbReference>
<dbReference type="PANTHER" id="PTHR48111">
    <property type="entry name" value="REGULATOR OF RPOS"/>
    <property type="match status" value="1"/>
</dbReference>
<dbReference type="InterPro" id="IPR036388">
    <property type="entry name" value="WH-like_DNA-bd_sf"/>
</dbReference>
<feature type="domain" description="OmpR/PhoB-type" evidence="9">
    <location>
        <begin position="127"/>
        <end position="226"/>
    </location>
</feature>
<dbReference type="SMART" id="SM00448">
    <property type="entry name" value="REC"/>
    <property type="match status" value="1"/>
</dbReference>
<evidence type="ECO:0000256" key="6">
    <source>
        <dbReference type="PROSITE-ProRule" id="PRU00169"/>
    </source>
</evidence>
<dbReference type="RefSeq" id="WP_229292639.1">
    <property type="nucleotide sequence ID" value="NZ_CP086654.1"/>
</dbReference>
<dbReference type="Proteomes" id="UP001197626">
    <property type="component" value="Chromosome"/>
</dbReference>
<dbReference type="InterPro" id="IPR001867">
    <property type="entry name" value="OmpR/PhoB-type_DNA-bd"/>
</dbReference>
<keyword evidence="1 6" id="KW-0597">Phosphoprotein</keyword>
<keyword evidence="4 7" id="KW-0238">DNA-binding</keyword>
<dbReference type="Gene3D" id="1.10.10.10">
    <property type="entry name" value="Winged helix-like DNA-binding domain superfamily/Winged helix DNA-binding domain"/>
    <property type="match status" value="1"/>
</dbReference>
<dbReference type="Gene3D" id="6.10.250.690">
    <property type="match status" value="1"/>
</dbReference>
<dbReference type="InterPro" id="IPR011006">
    <property type="entry name" value="CheY-like_superfamily"/>
</dbReference>